<keyword evidence="8" id="KW-0732">Signal</keyword>
<dbReference type="InterPro" id="IPR033113">
    <property type="entry name" value="PLA2_histidine"/>
</dbReference>
<dbReference type="GO" id="GO:0005576">
    <property type="term" value="C:extracellular region"/>
    <property type="evidence" value="ECO:0007669"/>
    <property type="project" value="UniProtKB-SubCell"/>
</dbReference>
<keyword evidence="6" id="KW-0443">Lipid metabolism</keyword>
<keyword evidence="5" id="KW-0442">Lipid degradation</keyword>
<reference evidence="11" key="1">
    <citation type="submission" date="2025-08" db="UniProtKB">
        <authorList>
            <consortium name="RefSeq"/>
        </authorList>
    </citation>
    <scope>IDENTIFICATION</scope>
    <source>
        <tissue evidence="11">Total insect</tissue>
    </source>
</reference>
<comment type="cofactor">
    <cofactor evidence="1">
        <name>Ca(2+)</name>
        <dbReference type="ChEBI" id="CHEBI:29108"/>
    </cofactor>
</comment>
<dbReference type="GO" id="GO:0050482">
    <property type="term" value="P:arachidonate secretion"/>
    <property type="evidence" value="ECO:0007669"/>
    <property type="project" value="InterPro"/>
</dbReference>
<organism evidence="11">
    <name type="scientific">Thrips palmi</name>
    <name type="common">Melon thrips</name>
    <dbReference type="NCBI Taxonomy" id="161013"/>
    <lineage>
        <taxon>Eukaryota</taxon>
        <taxon>Metazoa</taxon>
        <taxon>Ecdysozoa</taxon>
        <taxon>Arthropoda</taxon>
        <taxon>Hexapoda</taxon>
        <taxon>Insecta</taxon>
        <taxon>Pterygota</taxon>
        <taxon>Neoptera</taxon>
        <taxon>Paraneoptera</taxon>
        <taxon>Thysanoptera</taxon>
        <taxon>Terebrantia</taxon>
        <taxon>Thripoidea</taxon>
        <taxon>Thripidae</taxon>
        <taxon>Thrips</taxon>
    </lineage>
</organism>
<name>A0A6P8XWL2_THRPL</name>
<evidence type="ECO:0000313" key="11">
    <source>
        <dbReference type="RefSeq" id="XP_034231433.1"/>
    </source>
</evidence>
<evidence type="ECO:0000256" key="4">
    <source>
        <dbReference type="ARBA" id="ARBA00022525"/>
    </source>
</evidence>
<evidence type="ECO:0000256" key="8">
    <source>
        <dbReference type="SAM" id="SignalP"/>
    </source>
</evidence>
<keyword evidence="10" id="KW-1185">Reference proteome</keyword>
<comment type="subcellular location">
    <subcellularLocation>
        <location evidence="2">Secreted</location>
    </subcellularLocation>
</comment>
<feature type="chain" id="PRO_5027948127" description="phospholipase A2" evidence="8">
    <location>
        <begin position="23"/>
        <end position="382"/>
    </location>
</feature>
<evidence type="ECO:0000256" key="3">
    <source>
        <dbReference type="ARBA" id="ARBA00013278"/>
    </source>
</evidence>
<dbReference type="Pfam" id="PF05826">
    <property type="entry name" value="Phospholip_A2_2"/>
    <property type="match status" value="1"/>
</dbReference>
<accession>A0A6P8XWL2</accession>
<dbReference type="AlphaFoldDB" id="A0A6P8XWL2"/>
<protein>
    <recommendedName>
        <fullName evidence="3">phospholipase A2</fullName>
        <ecNumber evidence="3">3.1.1.4</ecNumber>
    </recommendedName>
    <alternativeName>
        <fullName evidence="7">Phosphatidylcholine 2-acylhydrolase</fullName>
    </alternativeName>
</protein>
<sequence length="382" mass="41017">MRVVQVTAAVMVAAVLVAAASAQDQATTPKLSWKDRAKLDYQKRYEKYILHKKEADEENIIVGDGGSESNAIPLGTRINLSSNAGTYNPAGTVSGTFSINVGGGASASGSTTAVNKSPVALLGKVVQGIVRPITSILPAPLGPKGSNPGLVGGLVSGIFEELDGGLRAIYPVSAQPVDFLLGSLIYSLTSDGVFPWFPTLQNGSGSNSNNNNNNNKRIRLPARRQFETGLDRLAAVNWHDRRNWKTRVRVDGQSDAPCSTLWCGAGNVARSEDDVGVFQSTDRCCRQHDNCPDSIAAGASKHGLRNTGTFTRSHCDCDEQFYKCLRADRKSIVSVKVGTTYFNLLRPRCFRAVNPCAGPGSSPSARTSNCTATFRWFNNRIF</sequence>
<evidence type="ECO:0000259" key="9">
    <source>
        <dbReference type="Pfam" id="PF05826"/>
    </source>
</evidence>
<feature type="signal peptide" evidence="8">
    <location>
        <begin position="1"/>
        <end position="22"/>
    </location>
</feature>
<gene>
    <name evidence="11" type="primary">LOC117639668</name>
</gene>
<evidence type="ECO:0000313" key="10">
    <source>
        <dbReference type="Proteomes" id="UP000515158"/>
    </source>
</evidence>
<evidence type="ECO:0000256" key="1">
    <source>
        <dbReference type="ARBA" id="ARBA00001913"/>
    </source>
</evidence>
<keyword evidence="4" id="KW-0964">Secreted</keyword>
<dbReference type="PROSITE" id="PS00118">
    <property type="entry name" value="PA2_HIS"/>
    <property type="match status" value="1"/>
</dbReference>
<evidence type="ECO:0000256" key="5">
    <source>
        <dbReference type="ARBA" id="ARBA00022963"/>
    </source>
</evidence>
<dbReference type="SUPFAM" id="SSF48619">
    <property type="entry name" value="Phospholipase A2, PLA2"/>
    <property type="match status" value="1"/>
</dbReference>
<dbReference type="InterPro" id="IPR016090">
    <property type="entry name" value="PLA2-like_dom"/>
</dbReference>
<dbReference type="PANTHER" id="PTHR12253">
    <property type="entry name" value="RH14732P"/>
    <property type="match status" value="1"/>
</dbReference>
<dbReference type="GO" id="GO:0004623">
    <property type="term" value="F:phospholipase A2 activity"/>
    <property type="evidence" value="ECO:0007669"/>
    <property type="project" value="UniProtKB-EC"/>
</dbReference>
<dbReference type="Gene3D" id="1.20.90.10">
    <property type="entry name" value="Phospholipase A2 domain"/>
    <property type="match status" value="1"/>
</dbReference>
<dbReference type="CDD" id="cd04704">
    <property type="entry name" value="PLA2_bee_venom_like"/>
    <property type="match status" value="1"/>
</dbReference>
<dbReference type="EC" id="3.1.1.4" evidence="3"/>
<dbReference type="InterPro" id="IPR036444">
    <property type="entry name" value="PLipase_A2_dom_sf"/>
</dbReference>
<evidence type="ECO:0000256" key="2">
    <source>
        <dbReference type="ARBA" id="ARBA00004613"/>
    </source>
</evidence>
<proteinExistence type="predicted"/>
<evidence type="ECO:0000256" key="6">
    <source>
        <dbReference type="ARBA" id="ARBA00023098"/>
    </source>
</evidence>
<dbReference type="OrthoDB" id="10059604at2759"/>
<dbReference type="GO" id="GO:0016042">
    <property type="term" value="P:lipid catabolic process"/>
    <property type="evidence" value="ECO:0007669"/>
    <property type="project" value="UniProtKB-KW"/>
</dbReference>
<dbReference type="InParanoid" id="A0A6P8XWL2"/>
<dbReference type="GO" id="GO:0006644">
    <property type="term" value="P:phospholipid metabolic process"/>
    <property type="evidence" value="ECO:0007669"/>
    <property type="project" value="InterPro"/>
</dbReference>
<feature type="domain" description="Phospholipase A2-like central" evidence="9">
    <location>
        <begin position="259"/>
        <end position="351"/>
    </location>
</feature>
<dbReference type="KEGG" id="tpal:117639668"/>
<dbReference type="RefSeq" id="XP_034231433.1">
    <property type="nucleotide sequence ID" value="XM_034375542.1"/>
</dbReference>
<dbReference type="Proteomes" id="UP000515158">
    <property type="component" value="Unplaced"/>
</dbReference>
<dbReference type="GeneID" id="117639668"/>
<evidence type="ECO:0000256" key="7">
    <source>
        <dbReference type="ARBA" id="ARBA00029903"/>
    </source>
</evidence>